<sequence>MENALPHTRNNYNLKMHFATLLTIFLAGEVTSAAVLERTMTPEETHITTVHMTARGLGGPLLSLLNNPWWPFPGPPTFVPPAPATTSNHVAPTTQQAPPPAPTTTAQHTTTTSPSPTPTPAPAKDSIWPTILGGFGAPQTHH</sequence>
<dbReference type="EMBL" id="CP051140">
    <property type="protein sequence ID" value="QIW96780.1"/>
    <property type="molecule type" value="Genomic_DNA"/>
</dbReference>
<feature type="chain" id="PRO_5026201941" evidence="2">
    <location>
        <begin position="34"/>
        <end position="142"/>
    </location>
</feature>
<dbReference type="AlphaFoldDB" id="A0A6H0XQ55"/>
<feature type="signal peptide" evidence="2">
    <location>
        <begin position="1"/>
        <end position="33"/>
    </location>
</feature>
<accession>A0A6H0XQ55</accession>
<keyword evidence="2" id="KW-0732">Signal</keyword>
<proteinExistence type="predicted"/>
<feature type="compositionally biased region" description="Low complexity" evidence="1">
    <location>
        <begin position="103"/>
        <end position="114"/>
    </location>
</feature>
<reference evidence="3 4" key="1">
    <citation type="journal article" date="2016" name="Sci. Rep.">
        <title>Peltaster fructicola genome reveals evolution from an invasive phytopathogen to an ectophytic parasite.</title>
        <authorList>
            <person name="Xu C."/>
            <person name="Chen H."/>
            <person name="Gleason M.L."/>
            <person name="Xu J.R."/>
            <person name="Liu H."/>
            <person name="Zhang R."/>
            <person name="Sun G."/>
        </authorList>
    </citation>
    <scope>NUCLEOTIDE SEQUENCE [LARGE SCALE GENOMIC DNA]</scope>
    <source>
        <strain evidence="3 4">LNHT1506</strain>
    </source>
</reference>
<protein>
    <submittedName>
        <fullName evidence="3">Uncharacterized protein</fullName>
    </submittedName>
</protein>
<gene>
    <name evidence="3" type="ORF">AMS68_002298</name>
</gene>
<organism evidence="3 4">
    <name type="scientific">Peltaster fructicola</name>
    <dbReference type="NCBI Taxonomy" id="286661"/>
    <lineage>
        <taxon>Eukaryota</taxon>
        <taxon>Fungi</taxon>
        <taxon>Dikarya</taxon>
        <taxon>Ascomycota</taxon>
        <taxon>Pezizomycotina</taxon>
        <taxon>Dothideomycetes</taxon>
        <taxon>Dothideomycetes incertae sedis</taxon>
        <taxon>Peltaster</taxon>
    </lineage>
</organism>
<name>A0A6H0XQ55_9PEZI</name>
<evidence type="ECO:0000313" key="4">
    <source>
        <dbReference type="Proteomes" id="UP000503462"/>
    </source>
</evidence>
<feature type="region of interest" description="Disordered" evidence="1">
    <location>
        <begin position="80"/>
        <end position="142"/>
    </location>
</feature>
<evidence type="ECO:0000256" key="1">
    <source>
        <dbReference type="SAM" id="MobiDB-lite"/>
    </source>
</evidence>
<evidence type="ECO:0000313" key="3">
    <source>
        <dbReference type="EMBL" id="QIW96780.1"/>
    </source>
</evidence>
<dbReference type="Proteomes" id="UP000503462">
    <property type="component" value="Chromosome 2"/>
</dbReference>
<evidence type="ECO:0000256" key="2">
    <source>
        <dbReference type="SAM" id="SignalP"/>
    </source>
</evidence>
<keyword evidence="4" id="KW-1185">Reference proteome</keyword>